<evidence type="ECO:0000313" key="3">
    <source>
        <dbReference type="Proteomes" id="UP000602442"/>
    </source>
</evidence>
<reference evidence="2 3" key="1">
    <citation type="submission" date="2020-11" db="EMBL/GenBank/DDBJ databases">
        <title>Erythrobacter sediminis sp. nov., a marine bacterium from a tidal flat of Garorim Bay.</title>
        <authorList>
            <person name="Kim D."/>
            <person name="Yoo Y."/>
            <person name="Kim J.-J."/>
        </authorList>
    </citation>
    <scope>NUCLEOTIDE SEQUENCE [LARGE SCALE GENOMIC DNA]</scope>
    <source>
        <strain evidence="2 3">JGD-13</strain>
    </source>
</reference>
<feature type="transmembrane region" description="Helical" evidence="1">
    <location>
        <begin position="121"/>
        <end position="140"/>
    </location>
</feature>
<dbReference type="Proteomes" id="UP000602442">
    <property type="component" value="Unassembled WGS sequence"/>
</dbReference>
<keyword evidence="1" id="KW-1133">Transmembrane helix</keyword>
<evidence type="ECO:0000256" key="1">
    <source>
        <dbReference type="SAM" id="Phobius"/>
    </source>
</evidence>
<organism evidence="2 3">
    <name type="scientific">Aurantiacibacter sediminis</name>
    <dbReference type="NCBI Taxonomy" id="2793064"/>
    <lineage>
        <taxon>Bacteria</taxon>
        <taxon>Pseudomonadati</taxon>
        <taxon>Pseudomonadota</taxon>
        <taxon>Alphaproteobacteria</taxon>
        <taxon>Sphingomonadales</taxon>
        <taxon>Erythrobacteraceae</taxon>
        <taxon>Aurantiacibacter</taxon>
    </lineage>
</organism>
<dbReference type="RefSeq" id="WP_197921981.1">
    <property type="nucleotide sequence ID" value="NZ_CAWPTA010000009.1"/>
</dbReference>
<accession>A0ABS0N657</accession>
<feature type="transmembrane region" description="Helical" evidence="1">
    <location>
        <begin position="68"/>
        <end position="86"/>
    </location>
</feature>
<feature type="transmembrane region" description="Helical" evidence="1">
    <location>
        <begin position="91"/>
        <end position="109"/>
    </location>
</feature>
<keyword evidence="1" id="KW-0812">Transmembrane</keyword>
<evidence type="ECO:0008006" key="4">
    <source>
        <dbReference type="Google" id="ProtNLM"/>
    </source>
</evidence>
<name>A0ABS0N657_9SPHN</name>
<proteinExistence type="predicted"/>
<protein>
    <recommendedName>
        <fullName evidence="4">Sugar transporter</fullName>
    </recommendedName>
</protein>
<keyword evidence="3" id="KW-1185">Reference proteome</keyword>
<dbReference type="EMBL" id="JAEANY010000004">
    <property type="protein sequence ID" value="MBH5323247.1"/>
    <property type="molecule type" value="Genomic_DNA"/>
</dbReference>
<gene>
    <name evidence="2" type="ORF">I5L03_11705</name>
</gene>
<evidence type="ECO:0000313" key="2">
    <source>
        <dbReference type="EMBL" id="MBH5323247.1"/>
    </source>
</evidence>
<keyword evidence="1" id="KW-0472">Membrane</keyword>
<sequence>MSIERAATPWHLWVVGIVTLLWHSGGAVDYTMTQLRHEEYLQAAADQAGVSLQVILDYFTTFPAWADAAWAFGVWGGFFGSLLLLFRSRFALHAFAISLAGLAVSTIYQSTADMPAELNTAFTWIFTAIICAVLILLIIYSRAMAAKGVLS</sequence>
<comment type="caution">
    <text evidence="2">The sequence shown here is derived from an EMBL/GenBank/DDBJ whole genome shotgun (WGS) entry which is preliminary data.</text>
</comment>